<gene>
    <name evidence="4" type="ORF">RJ639_023721</name>
</gene>
<evidence type="ECO:0000259" key="3">
    <source>
        <dbReference type="Pfam" id="PF08241"/>
    </source>
</evidence>
<dbReference type="EMBL" id="JAVXUP010003122">
    <property type="protein sequence ID" value="KAK2999972.1"/>
    <property type="molecule type" value="Genomic_DNA"/>
</dbReference>
<organism evidence="4 5">
    <name type="scientific">Escallonia herrerae</name>
    <dbReference type="NCBI Taxonomy" id="1293975"/>
    <lineage>
        <taxon>Eukaryota</taxon>
        <taxon>Viridiplantae</taxon>
        <taxon>Streptophyta</taxon>
        <taxon>Embryophyta</taxon>
        <taxon>Tracheophyta</taxon>
        <taxon>Spermatophyta</taxon>
        <taxon>Magnoliopsida</taxon>
        <taxon>eudicotyledons</taxon>
        <taxon>Gunneridae</taxon>
        <taxon>Pentapetalae</taxon>
        <taxon>asterids</taxon>
        <taxon>campanulids</taxon>
        <taxon>Escalloniales</taxon>
        <taxon>Escalloniaceae</taxon>
        <taxon>Escallonia</taxon>
    </lineage>
</organism>
<dbReference type="SUPFAM" id="SSF53335">
    <property type="entry name" value="S-adenosyl-L-methionine-dependent methyltransferases"/>
    <property type="match status" value="1"/>
</dbReference>
<dbReference type="GO" id="GO:0009820">
    <property type="term" value="P:alkaloid metabolic process"/>
    <property type="evidence" value="ECO:0007669"/>
    <property type="project" value="UniProtKB-KW"/>
</dbReference>
<reference evidence="4" key="1">
    <citation type="submission" date="2022-12" db="EMBL/GenBank/DDBJ databases">
        <title>Draft genome assemblies for two species of Escallonia (Escalloniales).</title>
        <authorList>
            <person name="Chanderbali A."/>
            <person name="Dervinis C."/>
            <person name="Anghel I."/>
            <person name="Soltis D."/>
            <person name="Soltis P."/>
            <person name="Zapata F."/>
        </authorList>
    </citation>
    <scope>NUCLEOTIDE SEQUENCE</scope>
    <source>
        <strain evidence="4">UCBG64.0493</strain>
        <tissue evidence="4">Leaf</tissue>
    </source>
</reference>
<proteinExistence type="predicted"/>
<dbReference type="InterPro" id="IPR029063">
    <property type="entry name" value="SAM-dependent_MTases_sf"/>
</dbReference>
<evidence type="ECO:0000256" key="2">
    <source>
        <dbReference type="SAM" id="Phobius"/>
    </source>
</evidence>
<sequence>MSSSTANRLTDERRPTTTTSPRMERHIRAFLNKLSYASITIATLTLLLLFLHTPDTCLPSTPTSHLHHKFPKSTCDATHRPFTSLHKRNRRLRSTKSFQSAVASFASLFTSLQNLTILPNHSRVLCLSAGAGQPVLALNQIGVDDVTGVELVDSPPLVSRADPHNLPFFDNVFDLGFSAHFDQALFPSRYAAEMERTVRVGGVCVVVVEECGDGEAREVAKLFGRSRFVGAKNVTLTGSRMTRIIMKITVPP</sequence>
<dbReference type="InterPro" id="IPR013216">
    <property type="entry name" value="Methyltransf_11"/>
</dbReference>
<dbReference type="Proteomes" id="UP001188597">
    <property type="component" value="Unassembled WGS sequence"/>
</dbReference>
<protein>
    <recommendedName>
        <fullName evidence="3">Methyltransferase type 11 domain-containing protein</fullName>
    </recommendedName>
</protein>
<feature type="domain" description="Methyltransferase type 11" evidence="3">
    <location>
        <begin position="126"/>
        <end position="206"/>
    </location>
</feature>
<name>A0AA89AF42_9ASTE</name>
<dbReference type="Pfam" id="PF08241">
    <property type="entry name" value="Methyltransf_11"/>
    <property type="match status" value="1"/>
</dbReference>
<evidence type="ECO:0000313" key="5">
    <source>
        <dbReference type="Proteomes" id="UP001188597"/>
    </source>
</evidence>
<keyword evidence="2" id="KW-0812">Transmembrane</keyword>
<comment type="caution">
    <text evidence="4">The sequence shown here is derived from an EMBL/GenBank/DDBJ whole genome shotgun (WGS) entry which is preliminary data.</text>
</comment>
<evidence type="ECO:0000256" key="1">
    <source>
        <dbReference type="SAM" id="MobiDB-lite"/>
    </source>
</evidence>
<dbReference type="PANTHER" id="PTHR45085">
    <property type="entry name" value="F21J9.14"/>
    <property type="match status" value="1"/>
</dbReference>
<feature type="transmembrane region" description="Helical" evidence="2">
    <location>
        <begin position="30"/>
        <end position="51"/>
    </location>
</feature>
<dbReference type="AlphaFoldDB" id="A0AA89AF42"/>
<accession>A0AA89AF42</accession>
<dbReference type="PANTHER" id="PTHR45085:SF3">
    <property type="entry name" value="S-ADENOSYL-L-METHIONINE-DEPENDENT METHYLTRANSFERASES SUPERFAMILY PROTEIN"/>
    <property type="match status" value="1"/>
</dbReference>
<feature type="region of interest" description="Disordered" evidence="1">
    <location>
        <begin position="1"/>
        <end position="23"/>
    </location>
</feature>
<dbReference type="Gene3D" id="3.40.50.150">
    <property type="entry name" value="Vaccinia Virus protein VP39"/>
    <property type="match status" value="1"/>
</dbReference>
<keyword evidence="2" id="KW-0472">Membrane</keyword>
<keyword evidence="2" id="KW-1133">Transmembrane helix</keyword>
<keyword evidence="5" id="KW-1185">Reference proteome</keyword>
<evidence type="ECO:0000313" key="4">
    <source>
        <dbReference type="EMBL" id="KAK2999972.1"/>
    </source>
</evidence>
<dbReference type="GO" id="GO:0008757">
    <property type="term" value="F:S-adenosylmethionine-dependent methyltransferase activity"/>
    <property type="evidence" value="ECO:0007669"/>
    <property type="project" value="InterPro"/>
</dbReference>